<evidence type="ECO:0000256" key="2">
    <source>
        <dbReference type="ARBA" id="ARBA00023134"/>
    </source>
</evidence>
<evidence type="ECO:0000259" key="3">
    <source>
        <dbReference type="PROSITE" id="PS51722"/>
    </source>
</evidence>
<dbReference type="Gene3D" id="3.30.230.10">
    <property type="match status" value="1"/>
</dbReference>
<dbReference type="Gene3D" id="3.40.50.300">
    <property type="entry name" value="P-loop containing nucleotide triphosphate hydrolases"/>
    <property type="match status" value="1"/>
</dbReference>
<dbReference type="CDD" id="cd04088">
    <property type="entry name" value="EFG_mtEFG_II"/>
    <property type="match status" value="1"/>
</dbReference>
<dbReference type="SUPFAM" id="SSF54980">
    <property type="entry name" value="EF-G C-terminal domain-like"/>
    <property type="match status" value="2"/>
</dbReference>
<dbReference type="Gene3D" id="2.40.30.10">
    <property type="entry name" value="Translation factors"/>
    <property type="match status" value="1"/>
</dbReference>
<keyword evidence="4" id="KW-0648">Protein biosynthesis</keyword>
<name>A0A1Y6K959_9CHLR</name>
<dbReference type="Pfam" id="PF00009">
    <property type="entry name" value="GTP_EFTU"/>
    <property type="match status" value="1"/>
</dbReference>
<dbReference type="CDD" id="cd01434">
    <property type="entry name" value="EFG_mtEFG1_IV"/>
    <property type="match status" value="1"/>
</dbReference>
<accession>A0A1Y6K959</accession>
<dbReference type="Pfam" id="PF14492">
    <property type="entry name" value="EFG_III"/>
    <property type="match status" value="1"/>
</dbReference>
<evidence type="ECO:0000256" key="1">
    <source>
        <dbReference type="ARBA" id="ARBA00022741"/>
    </source>
</evidence>
<dbReference type="GO" id="GO:0003924">
    <property type="term" value="F:GTPase activity"/>
    <property type="evidence" value="ECO:0007669"/>
    <property type="project" value="InterPro"/>
</dbReference>
<dbReference type="Gene3D" id="3.30.70.240">
    <property type="match status" value="1"/>
</dbReference>
<dbReference type="InterPro" id="IPR053905">
    <property type="entry name" value="EF-G-like_DII"/>
</dbReference>
<protein>
    <submittedName>
        <fullName evidence="4">Elongation factor G</fullName>
    </submittedName>
</protein>
<dbReference type="Gene3D" id="3.30.70.870">
    <property type="entry name" value="Elongation Factor G (Translational Gtpase), domain 3"/>
    <property type="match status" value="1"/>
</dbReference>
<evidence type="ECO:0000313" key="5">
    <source>
        <dbReference type="Proteomes" id="UP000195514"/>
    </source>
</evidence>
<dbReference type="InterPro" id="IPR000795">
    <property type="entry name" value="T_Tr_GTP-bd_dom"/>
</dbReference>
<dbReference type="PROSITE" id="PS51722">
    <property type="entry name" value="G_TR_2"/>
    <property type="match status" value="1"/>
</dbReference>
<dbReference type="Pfam" id="PF22042">
    <property type="entry name" value="EF-G_D2"/>
    <property type="match status" value="1"/>
</dbReference>
<keyword evidence="2" id="KW-0342">GTP-binding</keyword>
<dbReference type="InterPro" id="IPR005517">
    <property type="entry name" value="Transl_elong_EFG/EF2_IV"/>
</dbReference>
<dbReference type="KEGG" id="abat:CFX1CAM_2272"/>
<dbReference type="InterPro" id="IPR020568">
    <property type="entry name" value="Ribosomal_Su5_D2-typ_SF"/>
</dbReference>
<dbReference type="InterPro" id="IPR041095">
    <property type="entry name" value="EFG_II"/>
</dbReference>
<dbReference type="InterPro" id="IPR000640">
    <property type="entry name" value="EFG_V-like"/>
</dbReference>
<dbReference type="InterPro" id="IPR014721">
    <property type="entry name" value="Ribsml_uS5_D2-typ_fold_subgr"/>
</dbReference>
<dbReference type="RefSeq" id="WP_087863182.1">
    <property type="nucleotide sequence ID" value="NZ_LT859958.1"/>
</dbReference>
<dbReference type="NCBIfam" id="TIGR00231">
    <property type="entry name" value="small_GTP"/>
    <property type="match status" value="1"/>
</dbReference>
<sequence>MKEYKTESIRNIVLAAHSSAGKTMLVEALVNYTGGSTRMGQVEDGSTISDFDEEEIRRGISLFTSVVPVEYNNVKLNLLDTPGYTDFIGEVISAMRVSDGALILVDSVAGLEVGTEMALQYSEEFNIPRMILINKMERDNANFEKVLKSVQEHVETRLIPLQLPWGEKANFNGVIDLLSMKALKGDGNEAVAIPAEFQEKAEEGHLALVEAAAEGEDDLMEKYFENGDLTDQEIMRGLRSVIWAGKFIPVLVGSGAHKTGIAPLLNALINLMPSPADATPAIAKNAKGEEVTLEPVDDGPLAAYVWKTTADPFVGKQTFFRIYSGKMVADDRVWNSNKGEEERLAGMQVPFGKDGKPINVLHSGDIGLVAKLSATTTGDTLCKKANTLTLPTANYPNALYQVAVFPKTQSDAAKLSITLSRLCEEDMTLSWHNEPATRQTILQGMGDQHIDVTIRRAEGKFQLGLDIQEPKVPYEERITRENAAVYRHKKQTGGAGQFGEVHLRVSPLPEDDFEFVNDVFGGSISSNFMPSIEKGIRNVMKEGVIAGYPVHNVKVSVYDGKEHPVDSKPIAFEIAGREAFKLAFKDAGAVLYEPIMRVEVIVPEANMGDVLGDMNSRRARVQGMDTQKGRSIVKALVPLAEMLRYTTTLRSMSGGRGYFSMEFDHYEMVPQHLTQDIIDAKRREDQEKED</sequence>
<dbReference type="SUPFAM" id="SSF50447">
    <property type="entry name" value="Translation proteins"/>
    <property type="match status" value="1"/>
</dbReference>
<dbReference type="EMBL" id="LT859958">
    <property type="protein sequence ID" value="SMX55337.1"/>
    <property type="molecule type" value="Genomic_DNA"/>
</dbReference>
<keyword evidence="1" id="KW-0547">Nucleotide-binding</keyword>
<dbReference type="CDD" id="cd03713">
    <property type="entry name" value="EFG_mtEFG_C"/>
    <property type="match status" value="1"/>
</dbReference>
<dbReference type="Proteomes" id="UP000195514">
    <property type="component" value="Chromosome I"/>
</dbReference>
<dbReference type="FunFam" id="3.30.70.240:FF:000001">
    <property type="entry name" value="Elongation factor G"/>
    <property type="match status" value="1"/>
</dbReference>
<gene>
    <name evidence="4" type="primary">fusA</name>
    <name evidence="4" type="ORF">CFX1CAM_2272</name>
</gene>
<dbReference type="AlphaFoldDB" id="A0A1Y6K959"/>
<dbReference type="InterPro" id="IPR027417">
    <property type="entry name" value="P-loop_NTPase"/>
</dbReference>
<dbReference type="SMART" id="SM00838">
    <property type="entry name" value="EFG_C"/>
    <property type="match status" value="1"/>
</dbReference>
<dbReference type="NCBIfam" id="NF009891">
    <property type="entry name" value="PRK13351.1-1"/>
    <property type="match status" value="1"/>
</dbReference>
<proteinExistence type="predicted"/>
<dbReference type="OrthoDB" id="9804431at2"/>
<dbReference type="Pfam" id="PF03764">
    <property type="entry name" value="EFG_IV"/>
    <property type="match status" value="1"/>
</dbReference>
<dbReference type="SMART" id="SM00889">
    <property type="entry name" value="EFG_IV"/>
    <property type="match status" value="1"/>
</dbReference>
<evidence type="ECO:0000313" key="4">
    <source>
        <dbReference type="EMBL" id="SMX55337.1"/>
    </source>
</evidence>
<feature type="domain" description="Tr-type G" evidence="3">
    <location>
        <begin position="7"/>
        <end position="276"/>
    </location>
</feature>
<dbReference type="SUPFAM" id="SSF52540">
    <property type="entry name" value="P-loop containing nucleoside triphosphate hydrolases"/>
    <property type="match status" value="1"/>
</dbReference>
<keyword evidence="4" id="KW-0251">Elongation factor</keyword>
<organism evidence="4 5">
    <name type="scientific">Candidatus Brevifilum fermentans</name>
    <dbReference type="NCBI Taxonomy" id="1986204"/>
    <lineage>
        <taxon>Bacteria</taxon>
        <taxon>Bacillati</taxon>
        <taxon>Chloroflexota</taxon>
        <taxon>Anaerolineae</taxon>
        <taxon>Anaerolineales</taxon>
        <taxon>Anaerolineaceae</taxon>
        <taxon>Candidatus Brevifilum</taxon>
    </lineage>
</organism>
<dbReference type="PANTHER" id="PTHR43261">
    <property type="entry name" value="TRANSLATION ELONGATION FACTOR G-RELATED"/>
    <property type="match status" value="1"/>
</dbReference>
<dbReference type="GO" id="GO:0032790">
    <property type="term" value="P:ribosome disassembly"/>
    <property type="evidence" value="ECO:0007669"/>
    <property type="project" value="TreeGrafter"/>
</dbReference>
<dbReference type="InterPro" id="IPR009000">
    <property type="entry name" value="Transl_B-barrel_sf"/>
</dbReference>
<reference evidence="5" key="1">
    <citation type="submission" date="2017-05" db="EMBL/GenBank/DDBJ databases">
        <authorList>
            <person name="Kirkegaard R."/>
            <person name="Mcilroy J S."/>
        </authorList>
    </citation>
    <scope>NUCLEOTIDE SEQUENCE [LARGE SCALE GENOMIC DNA]</scope>
</reference>
<dbReference type="PRINTS" id="PR00315">
    <property type="entry name" value="ELONGATNFCT"/>
</dbReference>
<dbReference type="Pfam" id="PF00679">
    <property type="entry name" value="EFG_C"/>
    <property type="match status" value="1"/>
</dbReference>
<dbReference type="InterPro" id="IPR035649">
    <property type="entry name" value="EFG_V"/>
</dbReference>
<dbReference type="InterPro" id="IPR047872">
    <property type="entry name" value="EFG_IV"/>
</dbReference>
<keyword evidence="5" id="KW-1185">Reference proteome</keyword>
<dbReference type="GO" id="GO:0003746">
    <property type="term" value="F:translation elongation factor activity"/>
    <property type="evidence" value="ECO:0007669"/>
    <property type="project" value="UniProtKB-KW"/>
</dbReference>
<dbReference type="SUPFAM" id="SSF54211">
    <property type="entry name" value="Ribosomal protein S5 domain 2-like"/>
    <property type="match status" value="1"/>
</dbReference>
<dbReference type="CDD" id="cd04170">
    <property type="entry name" value="EF-G_bact"/>
    <property type="match status" value="1"/>
</dbReference>
<dbReference type="InterPro" id="IPR005225">
    <property type="entry name" value="Small_GTP-bd"/>
</dbReference>
<dbReference type="GO" id="GO:0005525">
    <property type="term" value="F:GTP binding"/>
    <property type="evidence" value="ECO:0007669"/>
    <property type="project" value="UniProtKB-KW"/>
</dbReference>
<dbReference type="InterPro" id="IPR035647">
    <property type="entry name" value="EFG_III/V"/>
</dbReference>
<dbReference type="PANTHER" id="PTHR43261:SF6">
    <property type="entry name" value="ELONGATION FACTOR G-LIKE PROTEIN"/>
    <property type="match status" value="1"/>
</dbReference>
<dbReference type="NCBIfam" id="NF009381">
    <property type="entry name" value="PRK12740.1-5"/>
    <property type="match status" value="1"/>
</dbReference>